<dbReference type="GO" id="GO:0003697">
    <property type="term" value="F:single-stranded DNA binding"/>
    <property type="evidence" value="ECO:0007669"/>
    <property type="project" value="InterPro"/>
</dbReference>
<feature type="domain" description="N-terminal" evidence="1">
    <location>
        <begin position="10"/>
        <end position="132"/>
    </location>
</feature>
<evidence type="ECO:0000313" key="3">
    <source>
        <dbReference type="EMBL" id="GAN15815.1"/>
    </source>
</evidence>
<accession>A0A0C9M642</accession>
<organism evidence="3 4">
    <name type="scientific">Sphingomonas paucimobilis NBRC 13935</name>
    <dbReference type="NCBI Taxonomy" id="1219050"/>
    <lineage>
        <taxon>Bacteria</taxon>
        <taxon>Pseudomonadati</taxon>
        <taxon>Pseudomonadota</taxon>
        <taxon>Alphaproteobacteria</taxon>
        <taxon>Sphingomonadales</taxon>
        <taxon>Sphingomonadaceae</taxon>
        <taxon>Sphingomonas</taxon>
    </lineage>
</organism>
<evidence type="ECO:0000259" key="2">
    <source>
        <dbReference type="Pfam" id="PF18818"/>
    </source>
</evidence>
<dbReference type="PIRSF" id="PIRSF037112">
    <property type="entry name" value="Antirestriction_ArdC"/>
    <property type="match status" value="1"/>
</dbReference>
<sequence length="311" mass="34413">MGRITDNRADIYQEITDQMIAMIEAGTRPWSKSWNGSTAPTIPLRSTGVPYRGINVLTLWVAAMTKGYASPHWLTFKQALALGGCVRKGEKGSTVVYANKIEVNADSKAQEGAERGEDGKRQVAFLKRYTVFNAEQIDGIEAKYPAPLPVITATNPDQRDAELDTLFARVPVTLKHFGSQPYYQPSGDHVVMPQFADFHTSDDYYSTLAHELCHATGHVDRLARPSLISTKREDYAREELVAELGAAFVSATIGIKLHDREDHAAYLANWLQALRNDKKCIFTAARLAQDASDWLLSRMAVETAPELEAAA</sequence>
<dbReference type="InterPro" id="IPR017113">
    <property type="entry name" value="Antirestriction_ArdC"/>
</dbReference>
<dbReference type="Proteomes" id="UP000032025">
    <property type="component" value="Unassembled WGS sequence"/>
</dbReference>
<dbReference type="Pfam" id="PF08401">
    <property type="entry name" value="ArdcN"/>
    <property type="match status" value="1"/>
</dbReference>
<name>A0A0C9M642_SPHPI</name>
<keyword evidence="4" id="KW-1185">Reference proteome</keyword>
<dbReference type="Pfam" id="PF18818">
    <property type="entry name" value="MPTase-PolyVal"/>
    <property type="match status" value="1"/>
</dbReference>
<evidence type="ECO:0000313" key="4">
    <source>
        <dbReference type="Proteomes" id="UP000032025"/>
    </source>
</evidence>
<comment type="caution">
    <text evidence="3">The sequence shown here is derived from an EMBL/GenBank/DDBJ whole genome shotgun (WGS) entry which is preliminary data.</text>
</comment>
<dbReference type="InterPro" id="IPR041459">
    <property type="entry name" value="MPTase-PolyVal"/>
</dbReference>
<dbReference type="RefSeq" id="WP_042469543.1">
    <property type="nucleotide sequence ID" value="NZ_BBJS01000068.1"/>
</dbReference>
<dbReference type="InterPro" id="IPR013610">
    <property type="entry name" value="ArdC_N"/>
</dbReference>
<evidence type="ECO:0000259" key="1">
    <source>
        <dbReference type="Pfam" id="PF08401"/>
    </source>
</evidence>
<protein>
    <submittedName>
        <fullName evidence="3">DNA, contig: SP668</fullName>
    </submittedName>
</protein>
<gene>
    <name evidence="3" type="ORF">SP6_68_00090</name>
</gene>
<proteinExistence type="predicted"/>
<dbReference type="EMBL" id="BBJS01000068">
    <property type="protein sequence ID" value="GAN15815.1"/>
    <property type="molecule type" value="Genomic_DNA"/>
</dbReference>
<feature type="domain" description="Polyvalent protein metallopeptidase" evidence="2">
    <location>
        <begin position="162"/>
        <end position="286"/>
    </location>
</feature>
<dbReference type="GeneID" id="78525798"/>
<dbReference type="AlphaFoldDB" id="A0A0C9M642"/>
<reference evidence="3 4" key="1">
    <citation type="submission" date="2014-08" db="EMBL/GenBank/DDBJ databases">
        <title>Whole genome shotgun sequence of Sphingomonas paucimobilis NBRC 13935.</title>
        <authorList>
            <person name="Hosoyama A."/>
            <person name="Hashimoto M."/>
            <person name="Hosoyama Y."/>
            <person name="Noguchi M."/>
            <person name="Uohara A."/>
            <person name="Ohji S."/>
            <person name="Katano-Makiyama Y."/>
            <person name="Ichikawa N."/>
            <person name="Kimura A."/>
            <person name="Yamazoe A."/>
            <person name="Fujita N."/>
        </authorList>
    </citation>
    <scope>NUCLEOTIDE SEQUENCE [LARGE SCALE GENOMIC DNA]</scope>
    <source>
        <strain evidence="3 4">NBRC 13935</strain>
    </source>
</reference>